<protein>
    <submittedName>
        <fullName evidence="1">Uncharacterized protein</fullName>
    </submittedName>
</protein>
<dbReference type="EMBL" id="VSSQ01119654">
    <property type="protein sequence ID" value="MPN52991.1"/>
    <property type="molecule type" value="Genomic_DNA"/>
</dbReference>
<evidence type="ECO:0000313" key="1">
    <source>
        <dbReference type="EMBL" id="MPN52991.1"/>
    </source>
</evidence>
<organism evidence="1">
    <name type="scientific">bioreactor metagenome</name>
    <dbReference type="NCBI Taxonomy" id="1076179"/>
    <lineage>
        <taxon>unclassified sequences</taxon>
        <taxon>metagenomes</taxon>
        <taxon>ecological metagenomes</taxon>
    </lineage>
</organism>
<sequence>MAVGDVDGDVFGADAVGDEAVHCGIVGRFHAQRDRCEAALGLHVLDELDVVQIEAVHDVEVAVLGQPGADFFIDHRLHVGGHDRQAEAAAAQFDAGVAFRAALHAALARQQKDVVVVEDFHEIPSSFERVAAEGCPARWALGLKTGFMGAGVVAAPNPAVRRHKKPGCKKLGPGA</sequence>
<dbReference type="AlphaFoldDB" id="A0A645INU1"/>
<comment type="caution">
    <text evidence="1">The sequence shown here is derived from an EMBL/GenBank/DDBJ whole genome shotgun (WGS) entry which is preliminary data.</text>
</comment>
<reference evidence="1" key="1">
    <citation type="submission" date="2019-08" db="EMBL/GenBank/DDBJ databases">
        <authorList>
            <person name="Kucharzyk K."/>
            <person name="Murdoch R.W."/>
            <person name="Higgins S."/>
            <person name="Loffler F."/>
        </authorList>
    </citation>
    <scope>NUCLEOTIDE SEQUENCE</scope>
</reference>
<gene>
    <name evidence="1" type="ORF">SDC9_200654</name>
</gene>
<accession>A0A645INU1</accession>
<proteinExistence type="predicted"/>
<name>A0A645INU1_9ZZZZ</name>